<feature type="binding site" evidence="5">
    <location>
        <position position="246"/>
    </location>
    <ligand>
        <name>Mg(2+)</name>
        <dbReference type="ChEBI" id="CHEBI:18420"/>
        <label>1</label>
    </ligand>
</feature>
<feature type="binding site" evidence="5">
    <location>
        <position position="36"/>
    </location>
    <ligand>
        <name>Mg(2+)</name>
        <dbReference type="ChEBI" id="CHEBI:18420"/>
        <label>1</label>
    </ligand>
</feature>
<comment type="cofactor">
    <cofactor evidence="5">
        <name>Mg(2+)</name>
        <dbReference type="ChEBI" id="CHEBI:18420"/>
    </cofactor>
    <cofactor evidence="5">
        <name>Mn(2+)</name>
        <dbReference type="ChEBI" id="CHEBI:29035"/>
    </cofactor>
    <text evidence="5">Probably binds two magnesium or manganese ions per subunit.</text>
</comment>
<dbReference type="Gene3D" id="3.60.10.10">
    <property type="entry name" value="Endonuclease/exonuclease/phosphatase"/>
    <property type="match status" value="1"/>
</dbReference>
<keyword evidence="9" id="KW-1185">Reference proteome</keyword>
<dbReference type="SUPFAM" id="SSF56219">
    <property type="entry name" value="DNase I-like"/>
    <property type="match status" value="1"/>
</dbReference>
<evidence type="ECO:0000313" key="9">
    <source>
        <dbReference type="Proteomes" id="UP000002408"/>
    </source>
</evidence>
<keyword evidence="2 5" id="KW-0479">Metal-binding</keyword>
<dbReference type="GO" id="GO:0006284">
    <property type="term" value="P:base-excision repair"/>
    <property type="evidence" value="ECO:0007669"/>
    <property type="project" value="TreeGrafter"/>
</dbReference>
<evidence type="ECO:0000256" key="5">
    <source>
        <dbReference type="PIRSR" id="PIRSR604808-2"/>
    </source>
</evidence>
<evidence type="ECO:0000256" key="1">
    <source>
        <dbReference type="ARBA" id="ARBA00007092"/>
    </source>
</evidence>
<reference evidence="9" key="1">
    <citation type="journal article" date="2015" name="Microbiology">
        <title>Genome of Methanoregula boonei 6A8 reveals adaptations to oligotrophic peatland environments.</title>
        <authorList>
            <person name="Braeuer S."/>
            <person name="Cadillo-Quiroz H."/>
            <person name="Kyrpides N."/>
            <person name="Woyke T."/>
            <person name="Goodwin L."/>
            <person name="Detter C."/>
            <person name="Podell S."/>
            <person name="Yavitt J.B."/>
            <person name="Zinder S.H."/>
        </authorList>
    </citation>
    <scope>NUCLEOTIDE SEQUENCE [LARGE SCALE GENOMIC DNA]</scope>
    <source>
        <strain evidence="9">DSM 21154 / JCM 14090 / 6A8</strain>
    </source>
</reference>
<accession>A7IB18</accession>
<feature type="domain" description="Endonuclease/exonuclease/phosphatase" evidence="7">
    <location>
        <begin position="5"/>
        <end position="247"/>
    </location>
</feature>
<dbReference type="HOGENOM" id="CLU_027539_1_3_2"/>
<proteinExistence type="inferred from homology"/>
<keyword evidence="3" id="KW-0378">Hydrolase</keyword>
<sequence length="270" mass="30587">MPTILSWNVNGLRGCYDRKQFLPVFRHNPEIVCVQETKAPGEKLPERVRNLYGYHTFFSAVPAGSTAGVGLFTRHEPLSVQYGFGDPDFDNKGRVLMADYGRFVLLNIAFPLGIKPMGNLDNKLRFYDAFLLYIRSLCEQGRAVIVCGDFNVAHTDKDLYNPPKKPVRQVGISPDERGRIDQLIALGFTDTFRLFHAGPGYYTRWPFQNNSRERNFGWRIDYCFVSQALRPFVADATILHEIKGSDHCPVALELNLPETDMILPAPKAVS</sequence>
<keyword evidence="8" id="KW-0456">Lyase</keyword>
<dbReference type="PANTHER" id="PTHR22748:SF6">
    <property type="entry name" value="DNA-(APURINIC OR APYRIMIDINIC SITE) ENDONUCLEASE"/>
    <property type="match status" value="1"/>
</dbReference>
<name>A7IB18_METB6</name>
<dbReference type="GO" id="GO:0008081">
    <property type="term" value="F:phosphoric diester hydrolase activity"/>
    <property type="evidence" value="ECO:0007669"/>
    <property type="project" value="TreeGrafter"/>
</dbReference>
<evidence type="ECO:0000256" key="6">
    <source>
        <dbReference type="PIRSR" id="PIRSR604808-3"/>
    </source>
</evidence>
<dbReference type="GeneID" id="5410491"/>
<dbReference type="eggNOG" id="arCOG02207">
    <property type="taxonomic scope" value="Archaea"/>
</dbReference>
<keyword evidence="5" id="KW-0464">Manganese</keyword>
<evidence type="ECO:0000256" key="4">
    <source>
        <dbReference type="ARBA" id="ARBA00022842"/>
    </source>
</evidence>
<feature type="site" description="Interaction with DNA substrate" evidence="6">
    <location>
        <position position="247"/>
    </location>
</feature>
<protein>
    <submittedName>
        <fullName evidence="8">Exodeoxyribonuclease III Xth</fullName>
        <ecNumber evidence="8">4.2.99.18</ecNumber>
    </submittedName>
</protein>
<dbReference type="KEGG" id="mbn:Mboo_2415"/>
<dbReference type="NCBIfam" id="TIGR00633">
    <property type="entry name" value="xth"/>
    <property type="match status" value="1"/>
</dbReference>
<feature type="binding site" evidence="5">
    <location>
        <position position="247"/>
    </location>
    <ligand>
        <name>Mg(2+)</name>
        <dbReference type="ChEBI" id="CHEBI:18420"/>
        <label>1</label>
    </ligand>
</feature>
<dbReference type="EC" id="4.2.99.18" evidence="8"/>
<feature type="site" description="Transition state stabilizer" evidence="6">
    <location>
        <position position="151"/>
    </location>
</feature>
<dbReference type="GO" id="GO:0008311">
    <property type="term" value="F:double-stranded DNA 3'-5' DNA exonuclease activity"/>
    <property type="evidence" value="ECO:0007669"/>
    <property type="project" value="TreeGrafter"/>
</dbReference>
<feature type="site" description="Important for catalytic activity" evidence="6">
    <location>
        <position position="221"/>
    </location>
</feature>
<dbReference type="PROSITE" id="PS51435">
    <property type="entry name" value="AP_NUCLEASE_F1_4"/>
    <property type="match status" value="1"/>
</dbReference>
<dbReference type="EMBL" id="CP000780">
    <property type="protein sequence ID" value="ABS56929.1"/>
    <property type="molecule type" value="Genomic_DNA"/>
</dbReference>
<dbReference type="InterPro" id="IPR036691">
    <property type="entry name" value="Endo/exonu/phosph_ase_sf"/>
</dbReference>
<dbReference type="RefSeq" id="WP_012107991.1">
    <property type="nucleotide sequence ID" value="NC_009712.1"/>
</dbReference>
<dbReference type="InterPro" id="IPR005135">
    <property type="entry name" value="Endo/exonuclease/phosphatase"/>
</dbReference>
<feature type="binding site" evidence="5">
    <location>
        <position position="149"/>
    </location>
    <ligand>
        <name>Mg(2+)</name>
        <dbReference type="ChEBI" id="CHEBI:18420"/>
        <label>1</label>
    </ligand>
</feature>
<dbReference type="Pfam" id="PF03372">
    <property type="entry name" value="Exo_endo_phos"/>
    <property type="match status" value="1"/>
</dbReference>
<dbReference type="GO" id="GO:0046872">
    <property type="term" value="F:metal ion binding"/>
    <property type="evidence" value="ECO:0007669"/>
    <property type="project" value="UniProtKB-KW"/>
</dbReference>
<evidence type="ECO:0000256" key="2">
    <source>
        <dbReference type="ARBA" id="ARBA00022723"/>
    </source>
</evidence>
<evidence type="ECO:0000256" key="3">
    <source>
        <dbReference type="ARBA" id="ARBA00022801"/>
    </source>
</evidence>
<dbReference type="Proteomes" id="UP000002408">
    <property type="component" value="Chromosome"/>
</dbReference>
<evidence type="ECO:0000259" key="7">
    <source>
        <dbReference type="Pfam" id="PF03372"/>
    </source>
</evidence>
<dbReference type="GO" id="GO:0140078">
    <property type="term" value="F:class I DNA-(apurinic or apyrimidinic site) endonuclease activity"/>
    <property type="evidence" value="ECO:0007669"/>
    <property type="project" value="UniProtKB-EC"/>
</dbReference>
<dbReference type="AlphaFoldDB" id="A7IB18"/>
<dbReference type="InterPro" id="IPR004808">
    <property type="entry name" value="AP_endonuc_1"/>
</dbReference>
<gene>
    <name evidence="8" type="ordered locus">Mboo_2415</name>
</gene>
<comment type="similarity">
    <text evidence="1">Belongs to the DNA repair enzymes AP/ExoA family.</text>
</comment>
<dbReference type="STRING" id="456442.Mboo_2415"/>
<dbReference type="OrthoDB" id="146626at2157"/>
<dbReference type="PANTHER" id="PTHR22748">
    <property type="entry name" value="AP ENDONUCLEASE"/>
    <property type="match status" value="1"/>
</dbReference>
<evidence type="ECO:0000313" key="8">
    <source>
        <dbReference type="EMBL" id="ABS56929.1"/>
    </source>
</evidence>
<feature type="binding site" evidence="5">
    <location>
        <position position="8"/>
    </location>
    <ligand>
        <name>Mg(2+)</name>
        <dbReference type="ChEBI" id="CHEBI:18420"/>
        <label>1</label>
    </ligand>
</feature>
<dbReference type="NCBIfam" id="TIGR00195">
    <property type="entry name" value="exoDNase_III"/>
    <property type="match status" value="1"/>
</dbReference>
<organism evidence="8 9">
    <name type="scientific">Methanoregula boonei (strain DSM 21154 / JCM 14090 / 6A8)</name>
    <dbReference type="NCBI Taxonomy" id="456442"/>
    <lineage>
        <taxon>Archaea</taxon>
        <taxon>Methanobacteriati</taxon>
        <taxon>Methanobacteriota</taxon>
        <taxon>Stenosarchaea group</taxon>
        <taxon>Methanomicrobia</taxon>
        <taxon>Methanomicrobiales</taxon>
        <taxon>Methanoregulaceae</taxon>
        <taxon>Methanoregula</taxon>
    </lineage>
</organism>
<feature type="binding site" evidence="5">
    <location>
        <position position="151"/>
    </location>
    <ligand>
        <name>Mg(2+)</name>
        <dbReference type="ChEBI" id="CHEBI:18420"/>
        <label>1</label>
    </ligand>
</feature>
<keyword evidence="4 5" id="KW-0460">Magnesium</keyword>